<dbReference type="PANTHER" id="PTHR35046">
    <property type="entry name" value="ZINC KNUCKLE (CCHC-TYPE) FAMILY PROTEIN"/>
    <property type="match status" value="1"/>
</dbReference>
<dbReference type="InterPro" id="IPR012337">
    <property type="entry name" value="RNaseH-like_sf"/>
</dbReference>
<dbReference type="GeneID" id="111019841"/>
<dbReference type="Gene3D" id="1.10.340.70">
    <property type="match status" value="1"/>
</dbReference>
<evidence type="ECO:0000313" key="3">
    <source>
        <dbReference type="RefSeq" id="XP_022152032.1"/>
    </source>
</evidence>
<dbReference type="Pfam" id="PF17921">
    <property type="entry name" value="Integrase_H2C2"/>
    <property type="match status" value="1"/>
</dbReference>
<dbReference type="SUPFAM" id="SSF53098">
    <property type="entry name" value="Ribonuclease H-like"/>
    <property type="match status" value="1"/>
</dbReference>
<dbReference type="InterPro" id="IPR036397">
    <property type="entry name" value="RNaseH_sf"/>
</dbReference>
<dbReference type="KEGG" id="mcha:111019841"/>
<evidence type="ECO:0000313" key="2">
    <source>
        <dbReference type="Proteomes" id="UP000504603"/>
    </source>
</evidence>
<sequence>MTSITVTSKELVNELEEFGVKIIPGDAKALLAQVTVKPTLRQKIIDAQQTDVKLCVPSNPSIRREVLEEAHNTPFSVHPGSTRMYRGLKQHYWWHNMKKENISMDFIAGLPRTTKGYTTIWVIVDRLTKSAHLIPGQATYTVEKWADLYIKEIVRLHGVPVSIVSDRDARFTSSFLEKFAKGYGH</sequence>
<dbReference type="Gene3D" id="3.30.420.10">
    <property type="entry name" value="Ribonuclease H-like superfamily/Ribonuclease H"/>
    <property type="match status" value="1"/>
</dbReference>
<name>A0A6J1DF34_MOMCH</name>
<dbReference type="PANTHER" id="PTHR35046:SF26">
    <property type="entry name" value="RNA-DIRECTED DNA POLYMERASE"/>
    <property type="match status" value="1"/>
</dbReference>
<proteinExistence type="predicted"/>
<accession>A0A6J1DF34</accession>
<dbReference type="AlphaFoldDB" id="A0A6J1DF34"/>
<dbReference type="OrthoDB" id="1938712at2759"/>
<dbReference type="PROSITE" id="PS50994">
    <property type="entry name" value="INTEGRASE"/>
    <property type="match status" value="1"/>
</dbReference>
<dbReference type="Proteomes" id="UP000504603">
    <property type="component" value="Unplaced"/>
</dbReference>
<feature type="domain" description="Integrase catalytic" evidence="1">
    <location>
        <begin position="94"/>
        <end position="185"/>
    </location>
</feature>
<dbReference type="InterPro" id="IPR001584">
    <property type="entry name" value="Integrase_cat-core"/>
</dbReference>
<organism evidence="2 3">
    <name type="scientific">Momordica charantia</name>
    <name type="common">Bitter gourd</name>
    <name type="synonym">Balsam pear</name>
    <dbReference type="NCBI Taxonomy" id="3673"/>
    <lineage>
        <taxon>Eukaryota</taxon>
        <taxon>Viridiplantae</taxon>
        <taxon>Streptophyta</taxon>
        <taxon>Embryophyta</taxon>
        <taxon>Tracheophyta</taxon>
        <taxon>Spermatophyta</taxon>
        <taxon>Magnoliopsida</taxon>
        <taxon>eudicotyledons</taxon>
        <taxon>Gunneridae</taxon>
        <taxon>Pentapetalae</taxon>
        <taxon>rosids</taxon>
        <taxon>fabids</taxon>
        <taxon>Cucurbitales</taxon>
        <taxon>Cucurbitaceae</taxon>
        <taxon>Momordiceae</taxon>
        <taxon>Momordica</taxon>
    </lineage>
</organism>
<evidence type="ECO:0000259" key="1">
    <source>
        <dbReference type="PROSITE" id="PS50994"/>
    </source>
</evidence>
<dbReference type="GO" id="GO:0003676">
    <property type="term" value="F:nucleic acid binding"/>
    <property type="evidence" value="ECO:0007669"/>
    <property type="project" value="InterPro"/>
</dbReference>
<reference evidence="3" key="1">
    <citation type="submission" date="2025-08" db="UniProtKB">
        <authorList>
            <consortium name="RefSeq"/>
        </authorList>
    </citation>
    <scope>IDENTIFICATION</scope>
    <source>
        <strain evidence="3">OHB3-1</strain>
    </source>
</reference>
<dbReference type="InterPro" id="IPR041588">
    <property type="entry name" value="Integrase_H2C2"/>
</dbReference>
<protein>
    <submittedName>
        <fullName evidence="3">Uncharacterized protein LOC111019841</fullName>
    </submittedName>
</protein>
<dbReference type="RefSeq" id="XP_022152032.1">
    <property type="nucleotide sequence ID" value="XM_022296340.1"/>
</dbReference>
<dbReference type="GO" id="GO:0015074">
    <property type="term" value="P:DNA integration"/>
    <property type="evidence" value="ECO:0007669"/>
    <property type="project" value="InterPro"/>
</dbReference>
<keyword evidence="2" id="KW-1185">Reference proteome</keyword>
<gene>
    <name evidence="3" type="primary">LOC111019841</name>
</gene>